<dbReference type="Pfam" id="PF10604">
    <property type="entry name" value="Polyketide_cyc2"/>
    <property type="match status" value="1"/>
</dbReference>
<name>A0AB39SCL4_9ACTN</name>
<accession>A0AB39SCL4</accession>
<dbReference type="RefSeq" id="WP_369260705.1">
    <property type="nucleotide sequence ID" value="NZ_CP163440.1"/>
</dbReference>
<proteinExistence type="predicted"/>
<protein>
    <submittedName>
        <fullName evidence="1">SRPBCC family protein</fullName>
    </submittedName>
</protein>
<dbReference type="InterPro" id="IPR019587">
    <property type="entry name" value="Polyketide_cyclase/dehydratase"/>
</dbReference>
<dbReference type="EMBL" id="CP163440">
    <property type="protein sequence ID" value="XDQ63998.1"/>
    <property type="molecule type" value="Genomic_DNA"/>
</dbReference>
<dbReference type="SUPFAM" id="SSF55961">
    <property type="entry name" value="Bet v1-like"/>
    <property type="match status" value="1"/>
</dbReference>
<sequence length="157" mass="16803">MNTFEVRRTAAAPPDTVFDVFTDHRGYAALVSAIRSSTLQQEGDPAPNGLGAVRVLRVPGATIREQVTEFNRPSRYSYRMLSGAPLRFSATVAFNPVGQERTEVVYTVSAEPSLRALGPVANPVVKRAIVSFTDAAVAEAEARTAPSASHPHRPGQG</sequence>
<dbReference type="CDD" id="cd07821">
    <property type="entry name" value="PYR_PYL_RCAR_like"/>
    <property type="match status" value="1"/>
</dbReference>
<reference evidence="1" key="1">
    <citation type="submission" date="2024-07" db="EMBL/GenBank/DDBJ databases">
        <authorList>
            <person name="Yu S.T."/>
        </authorList>
    </citation>
    <scope>NUCLEOTIDE SEQUENCE</scope>
    <source>
        <strain evidence="1">R35</strain>
    </source>
</reference>
<evidence type="ECO:0000313" key="1">
    <source>
        <dbReference type="EMBL" id="XDQ63998.1"/>
    </source>
</evidence>
<organism evidence="1">
    <name type="scientific">Streptomyces sp. R35</name>
    <dbReference type="NCBI Taxonomy" id="3238630"/>
    <lineage>
        <taxon>Bacteria</taxon>
        <taxon>Bacillati</taxon>
        <taxon>Actinomycetota</taxon>
        <taxon>Actinomycetes</taxon>
        <taxon>Kitasatosporales</taxon>
        <taxon>Streptomycetaceae</taxon>
        <taxon>Streptomyces</taxon>
    </lineage>
</organism>
<gene>
    <name evidence="1" type="ORF">AB5J50_26050</name>
</gene>
<dbReference type="InterPro" id="IPR023393">
    <property type="entry name" value="START-like_dom_sf"/>
</dbReference>
<dbReference type="AlphaFoldDB" id="A0AB39SCL4"/>
<dbReference type="Gene3D" id="3.30.530.20">
    <property type="match status" value="1"/>
</dbReference>